<proteinExistence type="predicted"/>
<gene>
    <name evidence="1" type="ORF">LTR36_000104</name>
</gene>
<dbReference type="SUPFAM" id="SSF55961">
    <property type="entry name" value="Bet v1-like"/>
    <property type="match status" value="1"/>
</dbReference>
<dbReference type="PANTHER" id="PTHR36166">
    <property type="entry name" value="CHROMOSOME 9, WHOLE GENOME SHOTGUN SEQUENCE"/>
    <property type="match status" value="1"/>
</dbReference>
<dbReference type="CDD" id="cd07822">
    <property type="entry name" value="SRPBCC_4"/>
    <property type="match status" value="1"/>
</dbReference>
<dbReference type="Pfam" id="PF10604">
    <property type="entry name" value="Polyketide_cyc2"/>
    <property type="match status" value="1"/>
</dbReference>
<sequence>MPSFNSAAIVQEITINAPPEKVRECLLNFDNIPRWNNKSIKGLALRRAGTGEAIPGIDAKPGDIITVSSGQLGDAEAVMEFNTPTRYGWHGGKFGFVAHHWYDFLPSPEGDGKTLFKQCETFEGGASFLFMAYSPLRGMVEGLFAGFNEDLKKAVEGV</sequence>
<dbReference type="InterPro" id="IPR019587">
    <property type="entry name" value="Polyketide_cyclase/dehydratase"/>
</dbReference>
<dbReference type="PANTHER" id="PTHR36166:SF1">
    <property type="entry name" value="SRPBCC DOMAIN-CONTAINING PROTEIN"/>
    <property type="match status" value="1"/>
</dbReference>
<name>A0AAV9JXV8_9PEZI</name>
<evidence type="ECO:0000313" key="1">
    <source>
        <dbReference type="EMBL" id="KAK4550525.1"/>
    </source>
</evidence>
<evidence type="ECO:0008006" key="3">
    <source>
        <dbReference type="Google" id="ProtNLM"/>
    </source>
</evidence>
<dbReference type="AlphaFoldDB" id="A0AAV9JXV8"/>
<protein>
    <recommendedName>
        <fullName evidence="3">SRPBCC domain-containing protein</fullName>
    </recommendedName>
</protein>
<reference evidence="1 2" key="1">
    <citation type="submission" date="2021-11" db="EMBL/GenBank/DDBJ databases">
        <title>Black yeast isolated from Biological Soil Crust.</title>
        <authorList>
            <person name="Kurbessoian T."/>
        </authorList>
    </citation>
    <scope>NUCLEOTIDE SEQUENCE [LARGE SCALE GENOMIC DNA]</scope>
    <source>
        <strain evidence="1 2">CCFEE 5522</strain>
    </source>
</reference>
<organism evidence="1 2">
    <name type="scientific">Oleoguttula mirabilis</name>
    <dbReference type="NCBI Taxonomy" id="1507867"/>
    <lineage>
        <taxon>Eukaryota</taxon>
        <taxon>Fungi</taxon>
        <taxon>Dikarya</taxon>
        <taxon>Ascomycota</taxon>
        <taxon>Pezizomycotina</taxon>
        <taxon>Dothideomycetes</taxon>
        <taxon>Dothideomycetidae</taxon>
        <taxon>Mycosphaerellales</taxon>
        <taxon>Teratosphaeriaceae</taxon>
        <taxon>Oleoguttula</taxon>
    </lineage>
</organism>
<dbReference type="EMBL" id="JAVFHQ010000001">
    <property type="protein sequence ID" value="KAK4550525.1"/>
    <property type="molecule type" value="Genomic_DNA"/>
</dbReference>
<evidence type="ECO:0000313" key="2">
    <source>
        <dbReference type="Proteomes" id="UP001324427"/>
    </source>
</evidence>
<dbReference type="InterPro" id="IPR023393">
    <property type="entry name" value="START-like_dom_sf"/>
</dbReference>
<dbReference type="Proteomes" id="UP001324427">
    <property type="component" value="Unassembled WGS sequence"/>
</dbReference>
<comment type="caution">
    <text evidence="1">The sequence shown here is derived from an EMBL/GenBank/DDBJ whole genome shotgun (WGS) entry which is preliminary data.</text>
</comment>
<accession>A0AAV9JXV8</accession>
<keyword evidence="2" id="KW-1185">Reference proteome</keyword>
<dbReference type="Gene3D" id="3.30.530.20">
    <property type="match status" value="1"/>
</dbReference>